<dbReference type="AlphaFoldDB" id="A0A4P7D4P3"/>
<dbReference type="KEGG" id="ppai:E1956_31660"/>
<dbReference type="OrthoDB" id="9096056at2"/>
<dbReference type="EMBL" id="CP038150">
    <property type="protein sequence ID" value="QBR01715.1"/>
    <property type="molecule type" value="Genomic_DNA"/>
</dbReference>
<dbReference type="Proteomes" id="UP000295727">
    <property type="component" value="Chromosome 3"/>
</dbReference>
<gene>
    <name evidence="1" type="ORF">E1956_31660</name>
</gene>
<sequence>MKIKTQYIAPLSLWLVVRKRFSSNGLFVEPAWIGNGKQNGPLIFTSRILASFYAYVRNKYHQKDDSDNWRVIPMHEFDLLQHVRDCDGELWCMMGFGVTLEEPGSIIVTTGAPRTRYAPLYFAPPTDNDDVTLLFSQWVFDFIADEFKSIGLPKYDEELESIDEMDDATFAATLNTAIGRANICREPTARDRALWGVYSPLRDAWISGEDARCDNPAERAARTMH</sequence>
<keyword evidence="2" id="KW-1185">Reference proteome</keyword>
<reference evidence="1 2" key="1">
    <citation type="submission" date="2019-03" db="EMBL/GenBank/DDBJ databases">
        <title>Paraburkholderia sp. 7MH5, isolated from subtropical forest soil.</title>
        <authorList>
            <person name="Gao Z.-H."/>
            <person name="Qiu L.-H."/>
        </authorList>
    </citation>
    <scope>NUCLEOTIDE SEQUENCE [LARGE SCALE GENOMIC DNA]</scope>
    <source>
        <strain evidence="1 2">7MH5</strain>
    </source>
</reference>
<evidence type="ECO:0000313" key="1">
    <source>
        <dbReference type="EMBL" id="QBR01715.1"/>
    </source>
</evidence>
<dbReference type="RefSeq" id="WP_134756650.1">
    <property type="nucleotide sequence ID" value="NZ_CP038150.1"/>
</dbReference>
<accession>A0A4P7D4P3</accession>
<evidence type="ECO:0000313" key="2">
    <source>
        <dbReference type="Proteomes" id="UP000295727"/>
    </source>
</evidence>
<protein>
    <submittedName>
        <fullName evidence="1">Uncharacterized protein</fullName>
    </submittedName>
</protein>
<organism evidence="1 2">
    <name type="scientific">Paraburkholderia pallida</name>
    <dbReference type="NCBI Taxonomy" id="2547399"/>
    <lineage>
        <taxon>Bacteria</taxon>
        <taxon>Pseudomonadati</taxon>
        <taxon>Pseudomonadota</taxon>
        <taxon>Betaproteobacteria</taxon>
        <taxon>Burkholderiales</taxon>
        <taxon>Burkholderiaceae</taxon>
        <taxon>Paraburkholderia</taxon>
    </lineage>
</organism>
<name>A0A4P7D4P3_9BURK</name>
<proteinExistence type="predicted"/>